<accession>A0AAW2YXA6</accession>
<evidence type="ECO:0000256" key="2">
    <source>
        <dbReference type="SAM" id="Phobius"/>
    </source>
</evidence>
<dbReference type="AlphaFoldDB" id="A0AAW2YXA6"/>
<feature type="transmembrane region" description="Helical" evidence="2">
    <location>
        <begin position="151"/>
        <end position="173"/>
    </location>
</feature>
<dbReference type="InterPro" id="IPR016039">
    <property type="entry name" value="Thiolase-like"/>
</dbReference>
<keyword evidence="2" id="KW-0472">Membrane</keyword>
<feature type="transmembrane region" description="Helical" evidence="2">
    <location>
        <begin position="70"/>
        <end position="91"/>
    </location>
</feature>
<keyword evidence="5" id="KW-1185">Reference proteome</keyword>
<organism evidence="4 5">
    <name type="scientific">Acrasis kona</name>
    <dbReference type="NCBI Taxonomy" id="1008807"/>
    <lineage>
        <taxon>Eukaryota</taxon>
        <taxon>Discoba</taxon>
        <taxon>Heterolobosea</taxon>
        <taxon>Tetramitia</taxon>
        <taxon>Eutetramitia</taxon>
        <taxon>Acrasidae</taxon>
        <taxon>Acrasis</taxon>
    </lineage>
</organism>
<feature type="domain" description="FAE" evidence="3">
    <location>
        <begin position="185"/>
        <end position="472"/>
    </location>
</feature>
<dbReference type="Pfam" id="PF08392">
    <property type="entry name" value="FAE1_CUT1_RppA"/>
    <property type="match status" value="1"/>
</dbReference>
<dbReference type="InterPro" id="IPR013601">
    <property type="entry name" value="FAE1_typ3_polyketide_synth"/>
</dbReference>
<evidence type="ECO:0000313" key="4">
    <source>
        <dbReference type="EMBL" id="KAL0481639.1"/>
    </source>
</evidence>
<comment type="caution">
    <text evidence="4">The sequence shown here is derived from an EMBL/GenBank/DDBJ whole genome shotgun (WGS) entry which is preliminary data.</text>
</comment>
<gene>
    <name evidence="4" type="ORF">AKO1_012463</name>
</gene>
<dbReference type="GO" id="GO:0016747">
    <property type="term" value="F:acyltransferase activity, transferring groups other than amino-acyl groups"/>
    <property type="evidence" value="ECO:0007669"/>
    <property type="project" value="InterPro"/>
</dbReference>
<dbReference type="Gene3D" id="3.40.47.10">
    <property type="match status" value="1"/>
</dbReference>
<name>A0AAW2YXA6_9EUKA</name>
<dbReference type="GO" id="GO:0016020">
    <property type="term" value="C:membrane"/>
    <property type="evidence" value="ECO:0007669"/>
    <property type="project" value="InterPro"/>
</dbReference>
<sequence>MGMMSSEVVYKKSPPPKVEEQKPQAAPFPTVEDDEKKEYLNGFYRRTYTNVKKRTLGQRIRENFTPMNKFLFVFVPLLFFTTFYTLMFHAFKSEELQKDSITLIQTHLLNHVITFFDTILYAFKEYNGEDITQVQNMIHTWLTPSTLTSTFVLTCIVVLFLYVQLLSTAKFLYQLTKRLLFGPQRAPVYILDFATMKTDQALRITYPLFDNKSRAVKSFTEDSMSFQNKILSRSCISEHSTFPPGIHQKVPQITMQAARDESIYIFKQIVGDVLKITNTKPKDIDLLIVNCSLFCPTPSLSAMIINLFGMREDIKNYNLGGMGCSAGLVSIDLARDLLNTYPNSNCLVVSTENITQNWYHGNDRSSLMSNTLFRMGGAAILLTNKPKYVSTAKYELVTTTRVMRASDQESYDAVYQLQDEEMKTGVRLSVNLIKCATKAVTKNLTRMLMNNPTLLPFGEIVKFVFDAVKRKMYKNATPYIPDFGKIFDHLCIHAGGKKGVG</sequence>
<protein>
    <submittedName>
        <fullName evidence="4">3-ketoacyl-CoA synthase</fullName>
    </submittedName>
</protein>
<evidence type="ECO:0000313" key="5">
    <source>
        <dbReference type="Proteomes" id="UP001431209"/>
    </source>
</evidence>
<dbReference type="PANTHER" id="PTHR31561">
    <property type="entry name" value="3-KETOACYL-COA SYNTHASE"/>
    <property type="match status" value="1"/>
</dbReference>
<keyword evidence="2" id="KW-1133">Transmembrane helix</keyword>
<dbReference type="InterPro" id="IPR012392">
    <property type="entry name" value="3-ktacl-CoA_syn"/>
</dbReference>
<reference evidence="4 5" key="1">
    <citation type="submission" date="2024-03" db="EMBL/GenBank/DDBJ databases">
        <title>The Acrasis kona genome and developmental transcriptomes reveal deep origins of eukaryotic multicellular pathways.</title>
        <authorList>
            <person name="Sheikh S."/>
            <person name="Fu C.-J."/>
            <person name="Brown M.W."/>
            <person name="Baldauf S.L."/>
        </authorList>
    </citation>
    <scope>NUCLEOTIDE SEQUENCE [LARGE SCALE GENOMIC DNA]</scope>
    <source>
        <strain evidence="4 5">ATCC MYA-3509</strain>
    </source>
</reference>
<dbReference type="SUPFAM" id="SSF53901">
    <property type="entry name" value="Thiolase-like"/>
    <property type="match status" value="1"/>
</dbReference>
<dbReference type="GO" id="GO:0006633">
    <property type="term" value="P:fatty acid biosynthetic process"/>
    <property type="evidence" value="ECO:0007669"/>
    <property type="project" value="InterPro"/>
</dbReference>
<evidence type="ECO:0000256" key="1">
    <source>
        <dbReference type="SAM" id="MobiDB-lite"/>
    </source>
</evidence>
<dbReference type="Proteomes" id="UP001431209">
    <property type="component" value="Unassembled WGS sequence"/>
</dbReference>
<dbReference type="EMBL" id="JAOPGA020000780">
    <property type="protein sequence ID" value="KAL0481639.1"/>
    <property type="molecule type" value="Genomic_DNA"/>
</dbReference>
<proteinExistence type="predicted"/>
<keyword evidence="2" id="KW-0812">Transmembrane</keyword>
<evidence type="ECO:0000259" key="3">
    <source>
        <dbReference type="Pfam" id="PF08392"/>
    </source>
</evidence>
<feature type="region of interest" description="Disordered" evidence="1">
    <location>
        <begin position="1"/>
        <end position="30"/>
    </location>
</feature>